<accession>A0A5Q5BL79</accession>
<dbReference type="Gene3D" id="1.10.10.1710">
    <property type="entry name" value="Deoxyribodipyrimidine photolyase-related"/>
    <property type="match status" value="1"/>
</dbReference>
<dbReference type="EMBL" id="CP000384">
    <property type="protein sequence ID" value="ABG09031.1"/>
    <property type="molecule type" value="Genomic_DNA"/>
</dbReference>
<dbReference type="Gene3D" id="1.10.579.10">
    <property type="entry name" value="DNA Cyclobutane Dipyrimidine Photolyase, subunit A, domain 3"/>
    <property type="match status" value="1"/>
</dbReference>
<dbReference type="Gene3D" id="3.40.50.620">
    <property type="entry name" value="HUPs"/>
    <property type="match status" value="1"/>
</dbReference>
<organism evidence="2">
    <name type="scientific">Mycobacterium sp. (strain MCS)</name>
    <dbReference type="NCBI Taxonomy" id="164756"/>
    <lineage>
        <taxon>Bacteria</taxon>
        <taxon>Bacillati</taxon>
        <taxon>Actinomycetota</taxon>
        <taxon>Actinomycetes</taxon>
        <taxon>Mycobacteriales</taxon>
        <taxon>Mycobacteriaceae</taxon>
        <taxon>Mycobacterium</taxon>
    </lineage>
</organism>
<dbReference type="SUPFAM" id="SSF48173">
    <property type="entry name" value="Cryptochrome/photolyase FAD-binding domain"/>
    <property type="match status" value="1"/>
</dbReference>
<protein>
    <submittedName>
        <fullName evidence="2">Deoxyribodipyrimidine photolyase-related protein</fullName>
    </submittedName>
</protein>
<feature type="region of interest" description="Disordered" evidence="1">
    <location>
        <begin position="1"/>
        <end position="31"/>
    </location>
</feature>
<evidence type="ECO:0000256" key="1">
    <source>
        <dbReference type="SAM" id="MobiDB-lite"/>
    </source>
</evidence>
<dbReference type="KEGG" id="mmc:Mmcs_2924"/>
<sequence>MRIRTRHAEDSVWRRTLEPTQRPPRSLEEVTGTRDDTPLWLFADQLGPAVHGGEHAHRDVLLIEADHALRKRRYHRQKLHIVLSALRHADRDLGDRATLLRSETYTDALERYGRPVLVHEPTSFAAERFVHRLKQRGLVADILPTPTFALPRKDFEQWAGNRTRFRMEDFYRDQRRRFDVLMSGADPVGNRWNYDEENRHSPPKKRRTLDVPAPYKPREDDIDEEVRRDLDRMDLDTVGADGPRLFAVTPAEAKRALTRFIEHRLPTFGDYEDAMMGEDWAMSHSLLSVPLNLGVLHPLDAVYAAEQAYRDGTAPLAAVEGFIRQILGWREYMWHLYWHFGERYVDSNELDARTPLPDWWADLDADAVTAECLRHALMGLRDRGWTHHIQRLMILGSHALQRGYHPRELTEWYATAYVDGFRWVMPTNVVGMSQHADGGMLATKPYTSGGAYINKMSDHCGDCAYDPRKRLGEDACPFTAGYWAFVHRHRDRLERNMRTRRAVQGLNRLGDLEDVLAQEDKRTRF</sequence>
<dbReference type="InterPro" id="IPR014729">
    <property type="entry name" value="Rossmann-like_a/b/a_fold"/>
</dbReference>
<feature type="region of interest" description="Disordered" evidence="1">
    <location>
        <begin position="192"/>
        <end position="218"/>
    </location>
</feature>
<keyword evidence="2" id="KW-0456">Lyase</keyword>
<proteinExistence type="predicted"/>
<gene>
    <name evidence="2" type="ordered locus">Mmcs_2924</name>
</gene>
<dbReference type="Gene3D" id="1.25.40.80">
    <property type="match status" value="1"/>
</dbReference>
<evidence type="ECO:0000313" key="2">
    <source>
        <dbReference type="EMBL" id="ABG09031.1"/>
    </source>
</evidence>
<dbReference type="AlphaFoldDB" id="A0A5Q5BL79"/>
<dbReference type="InterPro" id="IPR036134">
    <property type="entry name" value="Crypto/Photolyase_FAD-like_sf"/>
</dbReference>
<dbReference type="InterPro" id="IPR007357">
    <property type="entry name" value="PhrB-like"/>
</dbReference>
<dbReference type="InterPro" id="IPR052551">
    <property type="entry name" value="UV-DNA_repair_photolyase"/>
</dbReference>
<dbReference type="PANTHER" id="PTHR38657:SF1">
    <property type="entry name" value="SLR1343 PROTEIN"/>
    <property type="match status" value="1"/>
</dbReference>
<dbReference type="Pfam" id="PF04244">
    <property type="entry name" value="DPRP"/>
    <property type="match status" value="1"/>
</dbReference>
<dbReference type="GO" id="GO:0016829">
    <property type="term" value="F:lyase activity"/>
    <property type="evidence" value="ECO:0007669"/>
    <property type="project" value="UniProtKB-KW"/>
</dbReference>
<reference evidence="2" key="1">
    <citation type="submission" date="2006-06" db="EMBL/GenBank/DDBJ databases">
        <title>Complete sequence of chromosome of Mycobacterium sp. MCS.</title>
        <authorList>
            <consortium name="US DOE Joint Genome Institute"/>
            <person name="Copeland A."/>
            <person name="Lucas S."/>
            <person name="Lapidus A."/>
            <person name="Barry K."/>
            <person name="Detter J.C."/>
            <person name="Glavina del Rio T."/>
            <person name="Hammon N."/>
            <person name="Israni S."/>
            <person name="Dalin E."/>
            <person name="Tice H."/>
            <person name="Pitluck S."/>
            <person name="Martinez M."/>
            <person name="Schmutz J."/>
            <person name="Larimer F."/>
            <person name="Land M."/>
            <person name="Hauser L."/>
            <person name="Kyrpides N."/>
            <person name="Kim E."/>
            <person name="Miller C.D."/>
            <person name="Hughes J.E."/>
            <person name="Anderson A.J."/>
            <person name="Sims R.C."/>
            <person name="Richardson P."/>
        </authorList>
    </citation>
    <scope>NUCLEOTIDE SEQUENCE [LARGE SCALE GENOMIC DNA]</scope>
    <source>
        <strain evidence="2">MCS</strain>
    </source>
</reference>
<feature type="compositionally biased region" description="Basic and acidic residues" evidence="1">
    <location>
        <begin position="1"/>
        <end position="17"/>
    </location>
</feature>
<dbReference type="PANTHER" id="PTHR38657">
    <property type="entry name" value="SLR1343 PROTEIN"/>
    <property type="match status" value="1"/>
</dbReference>
<name>A0A5Q5BL79_MYCSS</name>